<name>A0AA36DDQ8_9BILA</name>
<proteinExistence type="predicted"/>
<protein>
    <submittedName>
        <fullName evidence="2">Uncharacterized protein</fullName>
    </submittedName>
</protein>
<reference evidence="2" key="1">
    <citation type="submission" date="2023-06" db="EMBL/GenBank/DDBJ databases">
        <authorList>
            <person name="Delattre M."/>
        </authorList>
    </citation>
    <scope>NUCLEOTIDE SEQUENCE</scope>
    <source>
        <strain evidence="2">AF72</strain>
    </source>
</reference>
<evidence type="ECO:0000313" key="3">
    <source>
        <dbReference type="Proteomes" id="UP001177023"/>
    </source>
</evidence>
<dbReference type="Proteomes" id="UP001177023">
    <property type="component" value="Unassembled WGS sequence"/>
</dbReference>
<feature type="non-terminal residue" evidence="2">
    <location>
        <position position="234"/>
    </location>
</feature>
<accession>A0AA36DDQ8</accession>
<organism evidence="2 3">
    <name type="scientific">Mesorhabditis spiculigera</name>
    <dbReference type="NCBI Taxonomy" id="96644"/>
    <lineage>
        <taxon>Eukaryota</taxon>
        <taxon>Metazoa</taxon>
        <taxon>Ecdysozoa</taxon>
        <taxon>Nematoda</taxon>
        <taxon>Chromadorea</taxon>
        <taxon>Rhabditida</taxon>
        <taxon>Rhabditina</taxon>
        <taxon>Rhabditomorpha</taxon>
        <taxon>Rhabditoidea</taxon>
        <taxon>Rhabditidae</taxon>
        <taxon>Mesorhabditinae</taxon>
        <taxon>Mesorhabditis</taxon>
    </lineage>
</organism>
<sequence>MLHALPYTQSAFNWLFYAFLNRNLRNSGRTANGVRSTASTLIADGNSNGSANGAPLWKNIQQMGSHLKAAGLDTGNLLLKNSPFRTRVKRPFRSATYLEKPTTLLAVDEVETPIDASLLESETLRLVKDFENEVDKFSDSDSKEQEHPEPRRKLKTDETDALTEVPFVIQPTDADPVLNDESPLVTPTVEYEEKRFDMDLTRKPKVPIVVDEAETKVPEVAPSAVPTTVVGAPD</sequence>
<evidence type="ECO:0000256" key="1">
    <source>
        <dbReference type="SAM" id="MobiDB-lite"/>
    </source>
</evidence>
<keyword evidence="3" id="KW-1185">Reference proteome</keyword>
<evidence type="ECO:0000313" key="2">
    <source>
        <dbReference type="EMBL" id="CAJ0584385.1"/>
    </source>
</evidence>
<gene>
    <name evidence="2" type="ORF">MSPICULIGERA_LOCUS22443</name>
</gene>
<dbReference type="AlphaFoldDB" id="A0AA36DDQ8"/>
<dbReference type="EMBL" id="CATQJA010002693">
    <property type="protein sequence ID" value="CAJ0584385.1"/>
    <property type="molecule type" value="Genomic_DNA"/>
</dbReference>
<comment type="caution">
    <text evidence="2">The sequence shown here is derived from an EMBL/GenBank/DDBJ whole genome shotgun (WGS) entry which is preliminary data.</text>
</comment>
<feature type="region of interest" description="Disordered" evidence="1">
    <location>
        <begin position="134"/>
        <end position="158"/>
    </location>
</feature>